<evidence type="ECO:0000256" key="3">
    <source>
        <dbReference type="PROSITE-ProRule" id="PRU00289"/>
    </source>
</evidence>
<dbReference type="PANTHER" id="PTHR22683">
    <property type="entry name" value="SPORULATION PROTEIN RELATED"/>
    <property type="match status" value="1"/>
</dbReference>
<dbReference type="InterPro" id="IPR027417">
    <property type="entry name" value="P-loop_NTPase"/>
</dbReference>
<keyword evidence="2 3" id="KW-0067">ATP-binding</keyword>
<name>A0A401ITC1_9LACO</name>
<dbReference type="PANTHER" id="PTHR22683:SF1">
    <property type="entry name" value="TYPE VII SECRETION SYSTEM PROTEIN ESSC"/>
    <property type="match status" value="1"/>
</dbReference>
<dbReference type="GO" id="GO:0003677">
    <property type="term" value="F:DNA binding"/>
    <property type="evidence" value="ECO:0007669"/>
    <property type="project" value="InterPro"/>
</dbReference>
<comment type="caution">
    <text evidence="3">Lacks conserved residue(s) required for the propagation of feature annotation.</text>
</comment>
<keyword evidence="1 3" id="KW-0547">Nucleotide-binding</keyword>
<dbReference type="Proteomes" id="UP000286848">
    <property type="component" value="Unassembled WGS sequence"/>
</dbReference>
<dbReference type="PROSITE" id="PS50901">
    <property type="entry name" value="FTSK"/>
    <property type="match status" value="1"/>
</dbReference>
<protein>
    <recommendedName>
        <fullName evidence="4">FtsK domain-containing protein</fullName>
    </recommendedName>
</protein>
<dbReference type="AlphaFoldDB" id="A0A401ITC1"/>
<reference evidence="5 6" key="1">
    <citation type="journal article" date="2019" name="Int. J. Syst. Evol. Microbiol.">
        <title>Lactobacillus salitolerans sp. nov., a novel lactic acid bacterium isolated from spent mushroom substrates.</title>
        <authorList>
            <person name="Tohno M."/>
            <person name="Tanizawa Y."/>
            <person name="Kojima Y."/>
            <person name="Sakamoto M."/>
            <person name="Nakamura Y."/>
            <person name="Ohkuma M."/>
            <person name="Kobayashi H."/>
        </authorList>
    </citation>
    <scope>NUCLEOTIDE SEQUENCE [LARGE SCALE GENOMIC DNA]</scope>
    <source>
        <strain evidence="5 6">YK43</strain>
    </source>
</reference>
<evidence type="ECO:0000256" key="2">
    <source>
        <dbReference type="ARBA" id="ARBA00022840"/>
    </source>
</evidence>
<dbReference type="GO" id="GO:0005524">
    <property type="term" value="F:ATP binding"/>
    <property type="evidence" value="ECO:0007669"/>
    <property type="project" value="UniProtKB-UniRule"/>
</dbReference>
<sequence length="162" mass="18119">MFRQYGVNHINGYTKLYKQGKTITDPKEKQQYPDKPLPHLFLISDEFAELKANEPDFMTELVSTARIGRSLGVHLILATQKPSGVVDDQIWSNSHFKLALKVSDPSDSNEIIKTPDAATITQPGRAYLQVGNNEIYELFQSAWSGADYVPNRTKTRSMSGSG</sequence>
<dbReference type="Gene3D" id="3.40.50.300">
    <property type="entry name" value="P-loop containing nucleotide triphosphate hydrolases"/>
    <property type="match status" value="1"/>
</dbReference>
<evidence type="ECO:0000256" key="1">
    <source>
        <dbReference type="ARBA" id="ARBA00022741"/>
    </source>
</evidence>
<keyword evidence="6" id="KW-1185">Reference proteome</keyword>
<organism evidence="5 6">
    <name type="scientific">Ligilactobacillus salitolerans</name>
    <dbReference type="NCBI Taxonomy" id="1808352"/>
    <lineage>
        <taxon>Bacteria</taxon>
        <taxon>Bacillati</taxon>
        <taxon>Bacillota</taxon>
        <taxon>Bacilli</taxon>
        <taxon>Lactobacillales</taxon>
        <taxon>Lactobacillaceae</taxon>
        <taxon>Ligilactobacillus</taxon>
    </lineage>
</organism>
<evidence type="ECO:0000313" key="5">
    <source>
        <dbReference type="EMBL" id="GBG94781.1"/>
    </source>
</evidence>
<comment type="caution">
    <text evidence="5">The sequence shown here is derived from an EMBL/GenBank/DDBJ whole genome shotgun (WGS) entry which is preliminary data.</text>
</comment>
<dbReference type="Pfam" id="PF01580">
    <property type="entry name" value="FtsK_SpoIIIE"/>
    <property type="match status" value="1"/>
</dbReference>
<dbReference type="EMBL" id="BFFP01000018">
    <property type="protein sequence ID" value="GBG94781.1"/>
    <property type="molecule type" value="Genomic_DNA"/>
</dbReference>
<gene>
    <name evidence="5" type="ORF">LFYK43_12400</name>
</gene>
<feature type="domain" description="FtsK" evidence="4">
    <location>
        <begin position="1"/>
        <end position="109"/>
    </location>
</feature>
<dbReference type="InterPro" id="IPR050206">
    <property type="entry name" value="FtsK/SpoIIIE/SftA"/>
</dbReference>
<accession>A0A401ITC1</accession>
<dbReference type="InterPro" id="IPR002543">
    <property type="entry name" value="FtsK_dom"/>
</dbReference>
<proteinExistence type="predicted"/>
<dbReference type="SUPFAM" id="SSF52540">
    <property type="entry name" value="P-loop containing nucleoside triphosphate hydrolases"/>
    <property type="match status" value="1"/>
</dbReference>
<evidence type="ECO:0000259" key="4">
    <source>
        <dbReference type="PROSITE" id="PS50901"/>
    </source>
</evidence>
<evidence type="ECO:0000313" key="6">
    <source>
        <dbReference type="Proteomes" id="UP000286848"/>
    </source>
</evidence>